<name>A0ABU9I769_9FLAO</name>
<sequence length="78" mass="9150">MNIETHRKSIIHRILDVQNEVVLDKIDQLLNEEGYIYDVTGKLLSVSDYKQEIEAILKVSEENDVYNSEAIRNKIFKK</sequence>
<reference evidence="1 2" key="1">
    <citation type="submission" date="2024-04" db="EMBL/GenBank/DDBJ databases">
        <title>Flavobacterium sp. DGU41 16S ribosomal RNA gene Genome sequencing and assembly.</title>
        <authorList>
            <person name="Park S."/>
        </authorList>
    </citation>
    <scope>NUCLEOTIDE SEQUENCE [LARGE SCALE GENOMIC DNA]</scope>
    <source>
        <strain evidence="1 2">DGU41</strain>
    </source>
</reference>
<accession>A0ABU9I769</accession>
<gene>
    <name evidence="1" type="ORF">AAEO58_09455</name>
</gene>
<organism evidence="1 2">
    <name type="scientific">Flavobacterium helocola</name>
    <dbReference type="NCBI Taxonomy" id="3139139"/>
    <lineage>
        <taxon>Bacteria</taxon>
        <taxon>Pseudomonadati</taxon>
        <taxon>Bacteroidota</taxon>
        <taxon>Flavobacteriia</taxon>
        <taxon>Flavobacteriales</taxon>
        <taxon>Flavobacteriaceae</taxon>
        <taxon>Flavobacterium</taxon>
    </lineage>
</organism>
<dbReference type="EMBL" id="JBBYHT010000004">
    <property type="protein sequence ID" value="MEL1248270.1"/>
    <property type="molecule type" value="Genomic_DNA"/>
</dbReference>
<proteinExistence type="predicted"/>
<evidence type="ECO:0000313" key="1">
    <source>
        <dbReference type="EMBL" id="MEL1248270.1"/>
    </source>
</evidence>
<dbReference type="RefSeq" id="WP_291138255.1">
    <property type="nucleotide sequence ID" value="NZ_JBBYHT010000004.1"/>
</dbReference>
<dbReference type="Proteomes" id="UP001393056">
    <property type="component" value="Unassembled WGS sequence"/>
</dbReference>
<comment type="caution">
    <text evidence="1">The sequence shown here is derived from an EMBL/GenBank/DDBJ whole genome shotgun (WGS) entry which is preliminary data.</text>
</comment>
<protein>
    <submittedName>
        <fullName evidence="1">Uncharacterized protein</fullName>
    </submittedName>
</protein>
<evidence type="ECO:0000313" key="2">
    <source>
        <dbReference type="Proteomes" id="UP001393056"/>
    </source>
</evidence>
<keyword evidence="2" id="KW-1185">Reference proteome</keyword>